<sequence length="63" mass="6825">MPDQTPPAAPPSAEPLPETSPAASSYKEDTPPRGLYVRVFIYVVATHVLLAFLSFLVIVAKTR</sequence>
<dbReference type="RefSeq" id="WP_326617441.1">
    <property type="nucleotide sequence ID" value="NZ_CP109106.1"/>
</dbReference>
<reference evidence="3 4" key="1">
    <citation type="submission" date="2022-10" db="EMBL/GenBank/DDBJ databases">
        <title>The complete genomes of actinobacterial strains from the NBC collection.</title>
        <authorList>
            <person name="Joergensen T.S."/>
            <person name="Alvarez Arevalo M."/>
            <person name="Sterndorff E.B."/>
            <person name="Faurdal D."/>
            <person name="Vuksanovic O."/>
            <person name="Mourched A.-S."/>
            <person name="Charusanti P."/>
            <person name="Shaw S."/>
            <person name="Blin K."/>
            <person name="Weber T."/>
        </authorList>
    </citation>
    <scope>NUCLEOTIDE SEQUENCE [LARGE SCALE GENOMIC DNA]</scope>
    <source>
        <strain evidence="3 4">NBC 01774</strain>
    </source>
</reference>
<proteinExistence type="predicted"/>
<feature type="compositionally biased region" description="Low complexity" evidence="1">
    <location>
        <begin position="15"/>
        <end position="25"/>
    </location>
</feature>
<organism evidence="3 4">
    <name type="scientific">Streptomyces decoyicus</name>
    <dbReference type="NCBI Taxonomy" id="249567"/>
    <lineage>
        <taxon>Bacteria</taxon>
        <taxon>Bacillati</taxon>
        <taxon>Actinomycetota</taxon>
        <taxon>Actinomycetes</taxon>
        <taxon>Kitasatosporales</taxon>
        <taxon>Streptomycetaceae</taxon>
        <taxon>Streptomyces</taxon>
    </lineage>
</organism>
<feature type="transmembrane region" description="Helical" evidence="2">
    <location>
        <begin position="39"/>
        <end position="60"/>
    </location>
</feature>
<dbReference type="InterPro" id="IPR046129">
    <property type="entry name" value="DUF6126"/>
</dbReference>
<evidence type="ECO:0000256" key="1">
    <source>
        <dbReference type="SAM" id="MobiDB-lite"/>
    </source>
</evidence>
<name>A0ABZ1FCF6_9ACTN</name>
<evidence type="ECO:0000313" key="3">
    <source>
        <dbReference type="EMBL" id="WSB68037.1"/>
    </source>
</evidence>
<protein>
    <submittedName>
        <fullName evidence="3">DUF6126 family protein</fullName>
    </submittedName>
</protein>
<accession>A0ABZ1FCF6</accession>
<gene>
    <name evidence="3" type="ORF">OG863_08740</name>
</gene>
<keyword evidence="4" id="KW-1185">Reference proteome</keyword>
<feature type="region of interest" description="Disordered" evidence="1">
    <location>
        <begin position="1"/>
        <end position="30"/>
    </location>
</feature>
<keyword evidence="2" id="KW-0812">Transmembrane</keyword>
<dbReference type="Pfam" id="PF19621">
    <property type="entry name" value="DUF6126"/>
    <property type="match status" value="1"/>
</dbReference>
<dbReference type="EMBL" id="CP109106">
    <property type="protein sequence ID" value="WSB68037.1"/>
    <property type="molecule type" value="Genomic_DNA"/>
</dbReference>
<evidence type="ECO:0000313" key="4">
    <source>
        <dbReference type="Proteomes" id="UP001344251"/>
    </source>
</evidence>
<dbReference type="Proteomes" id="UP001344251">
    <property type="component" value="Chromosome"/>
</dbReference>
<keyword evidence="2" id="KW-0472">Membrane</keyword>
<keyword evidence="2" id="KW-1133">Transmembrane helix</keyword>
<evidence type="ECO:0000256" key="2">
    <source>
        <dbReference type="SAM" id="Phobius"/>
    </source>
</evidence>
<feature type="compositionally biased region" description="Pro residues" evidence="1">
    <location>
        <begin position="1"/>
        <end position="14"/>
    </location>
</feature>